<sequence length="87" mass="10229">MQTVQLQKDKLGLIEWITQLEDVTVIEKLMEIMAEENNYSYRLSDQQIAILEEGSAKYDSGEERGYTWEEVKEQAMEIKKRLDEAKV</sequence>
<reference evidence="1 2" key="1">
    <citation type="submission" date="2024-04" db="EMBL/GenBank/DDBJ databases">
        <title>Flavobacterium sp. DGU11 16S ribosomal RNA gene Genome sequencing and assembly.</title>
        <authorList>
            <person name="Park S."/>
        </authorList>
    </citation>
    <scope>NUCLEOTIDE SEQUENCE [LARGE SCALE GENOMIC DNA]</scope>
    <source>
        <strain evidence="1 2">DGU11</strain>
    </source>
</reference>
<dbReference type="EMBL" id="JBBYHR010000013">
    <property type="protein sequence ID" value="MEL1246238.1"/>
    <property type="molecule type" value="Genomic_DNA"/>
</dbReference>
<keyword evidence="2" id="KW-1185">Reference proteome</keyword>
<comment type="caution">
    <text evidence="1">The sequence shown here is derived from an EMBL/GenBank/DDBJ whole genome shotgun (WGS) entry which is preliminary data.</text>
</comment>
<proteinExistence type="predicted"/>
<organism evidence="1 2">
    <name type="scientific">Flavobacterium arundinis</name>
    <dbReference type="NCBI Taxonomy" id="3139143"/>
    <lineage>
        <taxon>Bacteria</taxon>
        <taxon>Pseudomonadati</taxon>
        <taxon>Bacteroidota</taxon>
        <taxon>Flavobacteriia</taxon>
        <taxon>Flavobacteriales</taxon>
        <taxon>Flavobacteriaceae</taxon>
        <taxon>Flavobacterium</taxon>
    </lineage>
</organism>
<dbReference type="RefSeq" id="WP_341698534.1">
    <property type="nucleotide sequence ID" value="NZ_JBBYHR010000013.1"/>
</dbReference>
<gene>
    <name evidence="1" type="ORF">AAEO56_18330</name>
</gene>
<evidence type="ECO:0000313" key="2">
    <source>
        <dbReference type="Proteomes" id="UP001464555"/>
    </source>
</evidence>
<name>A0ABU9I1E5_9FLAO</name>
<protein>
    <recommendedName>
        <fullName evidence="3">Addiction module component</fullName>
    </recommendedName>
</protein>
<evidence type="ECO:0008006" key="3">
    <source>
        <dbReference type="Google" id="ProtNLM"/>
    </source>
</evidence>
<dbReference type="Proteomes" id="UP001464555">
    <property type="component" value="Unassembled WGS sequence"/>
</dbReference>
<evidence type="ECO:0000313" key="1">
    <source>
        <dbReference type="EMBL" id="MEL1246238.1"/>
    </source>
</evidence>
<accession>A0ABU9I1E5</accession>